<dbReference type="InterPro" id="IPR000631">
    <property type="entry name" value="CARKD"/>
</dbReference>
<evidence type="ECO:0000256" key="8">
    <source>
        <dbReference type="ARBA" id="ARBA00022857"/>
    </source>
</evidence>
<dbReference type="PROSITE" id="PS51383">
    <property type="entry name" value="YJEF_C_3"/>
    <property type="match status" value="1"/>
</dbReference>
<dbReference type="RefSeq" id="WP_084408306.1">
    <property type="nucleotide sequence ID" value="NZ_FWXR01000001.1"/>
</dbReference>
<evidence type="ECO:0000256" key="6">
    <source>
        <dbReference type="ARBA" id="ARBA00022741"/>
    </source>
</evidence>
<evidence type="ECO:0000256" key="11">
    <source>
        <dbReference type="ARBA" id="ARBA00023235"/>
    </source>
</evidence>
<keyword evidence="10 17" id="KW-0520">NAD</keyword>
<proteinExistence type="inferred from homology"/>
<comment type="cofactor">
    <cofactor evidence="17">
        <name>Mg(2+)</name>
        <dbReference type="ChEBI" id="CHEBI:18420"/>
    </cofactor>
</comment>
<evidence type="ECO:0000256" key="7">
    <source>
        <dbReference type="ARBA" id="ARBA00022840"/>
    </source>
</evidence>
<dbReference type="SUPFAM" id="SSF53613">
    <property type="entry name" value="Ribokinase-like"/>
    <property type="match status" value="1"/>
</dbReference>
<keyword evidence="22" id="KW-0418">Kinase</keyword>
<dbReference type="PROSITE" id="PS51385">
    <property type="entry name" value="YJEF_N"/>
    <property type="match status" value="1"/>
</dbReference>
<evidence type="ECO:0000256" key="16">
    <source>
        <dbReference type="ARBA" id="ARBA00049209"/>
    </source>
</evidence>
<feature type="binding site" evidence="17">
    <location>
        <position position="323"/>
    </location>
    <ligand>
        <name>(6S)-NADPHX</name>
        <dbReference type="ChEBI" id="CHEBI:64076"/>
    </ligand>
</feature>
<accession>A0A1W1YKY3</accession>
<dbReference type="InterPro" id="IPR029056">
    <property type="entry name" value="Ribokinase-like"/>
</dbReference>
<keyword evidence="9 18" id="KW-0630">Potassium</keyword>
<feature type="domain" description="YjeF C-terminal" evidence="20">
    <location>
        <begin position="225"/>
        <end position="502"/>
    </location>
</feature>
<dbReference type="Gene3D" id="3.40.50.10260">
    <property type="entry name" value="YjeF N-terminal domain"/>
    <property type="match status" value="1"/>
</dbReference>
<reference evidence="22 23" key="1">
    <citation type="submission" date="2017-04" db="EMBL/GenBank/DDBJ databases">
        <authorList>
            <person name="Afonso C.L."/>
            <person name="Miller P.J."/>
            <person name="Scott M.A."/>
            <person name="Spackman E."/>
            <person name="Goraichik I."/>
            <person name="Dimitrov K.M."/>
            <person name="Suarez D.L."/>
            <person name="Swayne D.E."/>
        </authorList>
    </citation>
    <scope>NUCLEOTIDE SEQUENCE [LARGE SCALE GENOMIC DNA]</scope>
    <source>
        <strain evidence="22 23">CGMCC 1.10972</strain>
    </source>
</reference>
<comment type="similarity">
    <text evidence="3 19">In the N-terminal section; belongs to the NnrE/AIBP family.</text>
</comment>
<comment type="similarity">
    <text evidence="4 19">In the C-terminal section; belongs to the NnrD/CARKD family.</text>
</comment>
<dbReference type="Gene3D" id="3.40.1190.20">
    <property type="match status" value="1"/>
</dbReference>
<evidence type="ECO:0000256" key="9">
    <source>
        <dbReference type="ARBA" id="ARBA00022958"/>
    </source>
</evidence>
<dbReference type="GO" id="GO:0052856">
    <property type="term" value="F:NAD(P)HX epimerase activity"/>
    <property type="evidence" value="ECO:0007669"/>
    <property type="project" value="UniProtKB-UniRule"/>
</dbReference>
<evidence type="ECO:0000313" key="23">
    <source>
        <dbReference type="Proteomes" id="UP000192656"/>
    </source>
</evidence>
<keyword evidence="12 17" id="KW-0456">Lyase</keyword>
<dbReference type="InterPro" id="IPR036652">
    <property type="entry name" value="YjeF_N_dom_sf"/>
</dbReference>
<keyword evidence="6 17" id="KW-0547">Nucleotide-binding</keyword>
<comment type="similarity">
    <text evidence="17">Belongs to the NnrD/CARKD family.</text>
</comment>
<comment type="cofactor">
    <cofactor evidence="18 19">
        <name>K(+)</name>
        <dbReference type="ChEBI" id="CHEBI:29103"/>
    </cofactor>
    <text evidence="18 19">Binds 1 potassium ion per subunit.</text>
</comment>
<keyword evidence="13" id="KW-0511">Multifunctional enzyme</keyword>
<dbReference type="GO" id="GO:0046872">
    <property type="term" value="F:metal ion binding"/>
    <property type="evidence" value="ECO:0007669"/>
    <property type="project" value="UniProtKB-UniRule"/>
</dbReference>
<feature type="binding site" evidence="17">
    <location>
        <position position="260"/>
    </location>
    <ligand>
        <name>(6S)-NADPHX</name>
        <dbReference type="ChEBI" id="CHEBI:64076"/>
    </ligand>
</feature>
<dbReference type="PIRSF" id="PIRSF017184">
    <property type="entry name" value="Nnr"/>
    <property type="match status" value="1"/>
</dbReference>
<sequence length="509" mass="52623">MPTCAPIGTALLTPTEMAEADRLTIESGISGWQLMSAAGRAVAGVAAEMVALPGPVACLAGPGNNGGDAYVAAANLREQGFAVRVFALGDPERLAGDAAFARAAWNAEIEPLAAFEADQFSLIIDGLFGAGLSRALDGEVANCVERANACRTPILSIDLPSGVAGDSGVVLGTAFKARRTISFFRAKPGHRLEPGRSLCGEITIRPIGILPDVLQTIRPRTFDNDPNLWGRALRWPADAGHKYDRGHAVILSGGASKTGAARLAANAALRAGAGLVTVFSPASAVLVHAAHLTAAMIKRCEGASELDTHLADERLNAFVLGPGFGVGAKARDAARLILEKARALVLDADGITSYADDPRALFALAREAGKKASETRLVMTPHAGEFKRLFPDLASSEGAKLEQAREAAARAHSIVVLKGRDTVIAEPGGRAAINSTGTPWLATAGTGDVLTGMIVAQLAQGTPAFEAACAGVWMHGKAAEAFGPGLIAEDLAPMLPKVFGDLARLMDET</sequence>
<comment type="subunit">
    <text evidence="17">Homotetramer.</text>
</comment>
<dbReference type="Pfam" id="PF03853">
    <property type="entry name" value="YjeF_N"/>
    <property type="match status" value="1"/>
</dbReference>
<organism evidence="22 23">
    <name type="scientific">Fulvimarina manganoxydans</name>
    <dbReference type="NCBI Taxonomy" id="937218"/>
    <lineage>
        <taxon>Bacteria</taxon>
        <taxon>Pseudomonadati</taxon>
        <taxon>Pseudomonadota</taxon>
        <taxon>Alphaproteobacteria</taxon>
        <taxon>Hyphomicrobiales</taxon>
        <taxon>Aurantimonadaceae</taxon>
        <taxon>Fulvimarina</taxon>
    </lineage>
</organism>
<name>A0A1W1YKY3_9HYPH</name>
<dbReference type="STRING" id="937218.SAMN06297251_101440"/>
<dbReference type="InterPro" id="IPR030677">
    <property type="entry name" value="Nnr"/>
</dbReference>
<comment type="function">
    <text evidence="18">Catalyzes the epimerization of the S- and R-forms of NAD(P)HX, a damaged form of NAD(P)H that is a result of enzymatic or heat-dependent hydration. This is a prerequisite for the S-specific NAD(P)H-hydrate dehydratase to allow the repair of both epimers of NAD(P)HX.</text>
</comment>
<evidence type="ECO:0000256" key="15">
    <source>
        <dbReference type="ARBA" id="ARBA00048238"/>
    </source>
</evidence>
<feature type="binding site" evidence="18">
    <location>
        <position position="161"/>
    </location>
    <ligand>
        <name>K(+)</name>
        <dbReference type="ChEBI" id="CHEBI:29103"/>
    </ligand>
</feature>
<keyword evidence="7 17" id="KW-0067">ATP-binding</keyword>
<keyword evidence="8 17" id="KW-0521">NADP</keyword>
<comment type="similarity">
    <text evidence="18">Belongs to the NnrE/AIBP family.</text>
</comment>
<dbReference type="GO" id="GO:0110051">
    <property type="term" value="P:metabolite repair"/>
    <property type="evidence" value="ECO:0007669"/>
    <property type="project" value="TreeGrafter"/>
</dbReference>
<evidence type="ECO:0000256" key="13">
    <source>
        <dbReference type="ARBA" id="ARBA00023268"/>
    </source>
</evidence>
<evidence type="ECO:0000256" key="4">
    <source>
        <dbReference type="ARBA" id="ARBA00009524"/>
    </source>
</evidence>
<gene>
    <name evidence="18" type="primary">nnrE</name>
    <name evidence="17" type="synonym">nnrD</name>
    <name evidence="22" type="ORF">SAMN06297251_101440</name>
</gene>
<dbReference type="GO" id="GO:0052855">
    <property type="term" value="F:ADP-dependent NAD(P)H-hydrate dehydratase activity"/>
    <property type="evidence" value="ECO:0007669"/>
    <property type="project" value="UniProtKB-UniRule"/>
</dbReference>
<evidence type="ECO:0000259" key="20">
    <source>
        <dbReference type="PROSITE" id="PS51383"/>
    </source>
</evidence>
<dbReference type="InterPro" id="IPR017953">
    <property type="entry name" value="Carbohydrate_kinase_pred_CS"/>
</dbReference>
<dbReference type="NCBIfam" id="TIGR00196">
    <property type="entry name" value="yjeF_cterm"/>
    <property type="match status" value="1"/>
</dbReference>
<evidence type="ECO:0000256" key="17">
    <source>
        <dbReference type="HAMAP-Rule" id="MF_01965"/>
    </source>
</evidence>
<feature type="binding site" evidence="17">
    <location>
        <begin position="418"/>
        <end position="422"/>
    </location>
    <ligand>
        <name>AMP</name>
        <dbReference type="ChEBI" id="CHEBI:456215"/>
    </ligand>
</feature>
<dbReference type="OrthoDB" id="9806925at2"/>
<dbReference type="PANTHER" id="PTHR12592">
    <property type="entry name" value="ATP-DEPENDENT (S)-NAD(P)H-HYDRATE DEHYDRATASE FAMILY MEMBER"/>
    <property type="match status" value="1"/>
</dbReference>
<dbReference type="AlphaFoldDB" id="A0A1W1YKY3"/>
<dbReference type="PANTHER" id="PTHR12592:SF0">
    <property type="entry name" value="ATP-DEPENDENT (S)-NAD(P)H-HYDRATE DEHYDRATASE"/>
    <property type="match status" value="1"/>
</dbReference>
<comment type="function">
    <text evidence="14 19">Bifunctional enzyme that catalyzes the epimerization of the S- and R-forms of NAD(P)HX and the dehydration of the S-form of NAD(P)HX at the expense of ADP, which is converted to AMP. This allows the repair of both epimers of NAD(P)HX, a damaged form of NAD(P)H that is a result of enzymatic or heat-dependent hydration.</text>
</comment>
<evidence type="ECO:0000256" key="3">
    <source>
        <dbReference type="ARBA" id="ARBA00006001"/>
    </source>
</evidence>
<keyword evidence="23" id="KW-1185">Reference proteome</keyword>
<keyword evidence="22" id="KW-0808">Transferase</keyword>
<evidence type="ECO:0000256" key="19">
    <source>
        <dbReference type="PIRNR" id="PIRNR017184"/>
    </source>
</evidence>
<evidence type="ECO:0000256" key="2">
    <source>
        <dbReference type="ARBA" id="ARBA00000909"/>
    </source>
</evidence>
<dbReference type="EC" id="4.2.1.136" evidence="19"/>
<keyword evidence="11 18" id="KW-0413">Isomerase</keyword>
<dbReference type="InterPro" id="IPR004443">
    <property type="entry name" value="YjeF_N_dom"/>
</dbReference>
<feature type="binding site" evidence="18">
    <location>
        <begin position="129"/>
        <end position="135"/>
    </location>
    <ligand>
        <name>(6S)-NADPHX</name>
        <dbReference type="ChEBI" id="CHEBI:64076"/>
    </ligand>
</feature>
<evidence type="ECO:0000256" key="12">
    <source>
        <dbReference type="ARBA" id="ARBA00023239"/>
    </source>
</evidence>
<feature type="binding site" evidence="17">
    <location>
        <position position="447"/>
    </location>
    <ligand>
        <name>AMP</name>
        <dbReference type="ChEBI" id="CHEBI:456215"/>
    </ligand>
</feature>
<dbReference type="Pfam" id="PF01256">
    <property type="entry name" value="Carb_kinase"/>
    <property type="match status" value="1"/>
</dbReference>
<protein>
    <recommendedName>
        <fullName evidence="19">Bifunctional NAD(P)H-hydrate repair enzyme</fullName>
    </recommendedName>
    <alternativeName>
        <fullName evidence="19">Nicotinamide nucleotide repair protein</fullName>
    </alternativeName>
    <domain>
        <recommendedName>
            <fullName evidence="19">ADP-dependent (S)-NAD(P)H-hydrate dehydratase</fullName>
            <ecNumber evidence="19">4.2.1.136</ecNumber>
        </recommendedName>
        <alternativeName>
            <fullName evidence="19">ADP-dependent NAD(P)HX dehydratase</fullName>
        </alternativeName>
    </domain>
    <domain>
        <recommendedName>
            <fullName evidence="19">NAD(P)H-hydrate epimerase</fullName>
            <ecNumber evidence="19">5.1.99.6</ecNumber>
        </recommendedName>
    </domain>
</protein>
<dbReference type="HAMAP" id="MF_01965">
    <property type="entry name" value="NADHX_dehydratase"/>
    <property type="match status" value="1"/>
</dbReference>
<feature type="binding site" evidence="18">
    <location>
        <position position="158"/>
    </location>
    <ligand>
        <name>(6S)-NADPHX</name>
        <dbReference type="ChEBI" id="CHEBI:64076"/>
    </ligand>
</feature>
<comment type="function">
    <text evidence="17">Catalyzes the dehydration of the S-form of NAD(P)HX at the expense of ADP, which is converted to AMP. Together with NAD(P)HX epimerase, which catalyzes the epimerization of the S- and R-forms, the enzyme allows the repair of both epimers of NAD(P)HX, a damaged form of NAD(P)H that is a result of enzymatic or heat-dependent hydration.</text>
</comment>
<comment type="catalytic activity">
    <reaction evidence="15 17 19">
        <text>(6S)-NADHX + ADP = AMP + phosphate + NADH + H(+)</text>
        <dbReference type="Rhea" id="RHEA:32223"/>
        <dbReference type="ChEBI" id="CHEBI:15378"/>
        <dbReference type="ChEBI" id="CHEBI:43474"/>
        <dbReference type="ChEBI" id="CHEBI:57945"/>
        <dbReference type="ChEBI" id="CHEBI:64074"/>
        <dbReference type="ChEBI" id="CHEBI:456215"/>
        <dbReference type="ChEBI" id="CHEBI:456216"/>
        <dbReference type="EC" id="4.2.1.136"/>
    </reaction>
</comment>
<feature type="binding site" evidence="18">
    <location>
        <position position="125"/>
    </location>
    <ligand>
        <name>K(+)</name>
        <dbReference type="ChEBI" id="CHEBI:29103"/>
    </ligand>
</feature>
<dbReference type="HAMAP" id="MF_01966">
    <property type="entry name" value="NADHX_epimerase"/>
    <property type="match status" value="1"/>
</dbReference>
<comment type="caution">
    <text evidence="18">Lacks conserved residue(s) required for the propagation of feature annotation.</text>
</comment>
<evidence type="ECO:0000256" key="1">
    <source>
        <dbReference type="ARBA" id="ARBA00000013"/>
    </source>
</evidence>
<dbReference type="NCBIfam" id="TIGR00197">
    <property type="entry name" value="yjeF_nterm"/>
    <property type="match status" value="1"/>
</dbReference>
<evidence type="ECO:0000313" key="22">
    <source>
        <dbReference type="EMBL" id="SMC36890.1"/>
    </source>
</evidence>
<evidence type="ECO:0000256" key="10">
    <source>
        <dbReference type="ARBA" id="ARBA00023027"/>
    </source>
</evidence>
<dbReference type="CDD" id="cd01171">
    <property type="entry name" value="YXKO-related"/>
    <property type="match status" value="1"/>
</dbReference>
<dbReference type="GO" id="GO:0005524">
    <property type="term" value="F:ATP binding"/>
    <property type="evidence" value="ECO:0007669"/>
    <property type="project" value="UniProtKB-UniRule"/>
</dbReference>
<evidence type="ECO:0000256" key="14">
    <source>
        <dbReference type="ARBA" id="ARBA00025153"/>
    </source>
</evidence>
<feature type="binding site" evidence="18">
    <location>
        <begin position="64"/>
        <end position="68"/>
    </location>
    <ligand>
        <name>(6S)-NADPHX</name>
        <dbReference type="ChEBI" id="CHEBI:64076"/>
    </ligand>
</feature>
<dbReference type="EC" id="5.1.99.6" evidence="19"/>
<evidence type="ECO:0000256" key="5">
    <source>
        <dbReference type="ARBA" id="ARBA00022723"/>
    </source>
</evidence>
<dbReference type="GO" id="GO:0016301">
    <property type="term" value="F:kinase activity"/>
    <property type="evidence" value="ECO:0007669"/>
    <property type="project" value="UniProtKB-KW"/>
</dbReference>
<dbReference type="Proteomes" id="UP000192656">
    <property type="component" value="Unassembled WGS sequence"/>
</dbReference>
<dbReference type="GO" id="GO:0046496">
    <property type="term" value="P:nicotinamide nucleotide metabolic process"/>
    <property type="evidence" value="ECO:0007669"/>
    <property type="project" value="UniProtKB-UniRule"/>
</dbReference>
<feature type="binding site" evidence="17">
    <location>
        <position position="448"/>
    </location>
    <ligand>
        <name>(6S)-NADPHX</name>
        <dbReference type="ChEBI" id="CHEBI:64076"/>
    </ligand>
</feature>
<feature type="domain" description="YjeF N-terminal" evidence="21">
    <location>
        <begin position="17"/>
        <end position="215"/>
    </location>
</feature>
<feature type="binding site" evidence="18">
    <location>
        <position position="65"/>
    </location>
    <ligand>
        <name>K(+)</name>
        <dbReference type="ChEBI" id="CHEBI:29103"/>
    </ligand>
</feature>
<evidence type="ECO:0000256" key="18">
    <source>
        <dbReference type="HAMAP-Rule" id="MF_01966"/>
    </source>
</evidence>
<feature type="binding site" evidence="17">
    <location>
        <position position="382"/>
    </location>
    <ligand>
        <name>(6S)-NADPHX</name>
        <dbReference type="ChEBI" id="CHEBI:64076"/>
    </ligand>
</feature>
<dbReference type="PROSITE" id="PS01050">
    <property type="entry name" value="YJEF_C_2"/>
    <property type="match status" value="1"/>
</dbReference>
<evidence type="ECO:0000259" key="21">
    <source>
        <dbReference type="PROSITE" id="PS51385"/>
    </source>
</evidence>
<comment type="catalytic activity">
    <reaction evidence="1 18 19">
        <text>(6R)-NADHX = (6S)-NADHX</text>
        <dbReference type="Rhea" id="RHEA:32215"/>
        <dbReference type="ChEBI" id="CHEBI:64074"/>
        <dbReference type="ChEBI" id="CHEBI:64075"/>
        <dbReference type="EC" id="5.1.99.6"/>
    </reaction>
</comment>
<comment type="catalytic activity">
    <reaction evidence="2 18 19">
        <text>(6R)-NADPHX = (6S)-NADPHX</text>
        <dbReference type="Rhea" id="RHEA:32227"/>
        <dbReference type="ChEBI" id="CHEBI:64076"/>
        <dbReference type="ChEBI" id="CHEBI:64077"/>
        <dbReference type="EC" id="5.1.99.6"/>
    </reaction>
</comment>
<keyword evidence="5 18" id="KW-0479">Metal-binding</keyword>
<dbReference type="EMBL" id="FWXR01000001">
    <property type="protein sequence ID" value="SMC36890.1"/>
    <property type="molecule type" value="Genomic_DNA"/>
</dbReference>
<dbReference type="SUPFAM" id="SSF64153">
    <property type="entry name" value="YjeF N-terminal domain-like"/>
    <property type="match status" value="1"/>
</dbReference>
<comment type="catalytic activity">
    <reaction evidence="16 17 19">
        <text>(6S)-NADPHX + ADP = AMP + phosphate + NADPH + H(+)</text>
        <dbReference type="Rhea" id="RHEA:32235"/>
        <dbReference type="ChEBI" id="CHEBI:15378"/>
        <dbReference type="ChEBI" id="CHEBI:43474"/>
        <dbReference type="ChEBI" id="CHEBI:57783"/>
        <dbReference type="ChEBI" id="CHEBI:64076"/>
        <dbReference type="ChEBI" id="CHEBI:456215"/>
        <dbReference type="ChEBI" id="CHEBI:456216"/>
        <dbReference type="EC" id="4.2.1.136"/>
    </reaction>
</comment>